<evidence type="ECO:0000256" key="1">
    <source>
        <dbReference type="SAM" id="MobiDB-lite"/>
    </source>
</evidence>
<proteinExistence type="predicted"/>
<evidence type="ECO:0000313" key="3">
    <source>
        <dbReference type="Proteomes" id="UP000009172"/>
    </source>
</evidence>
<organism evidence="2 3">
    <name type="scientific">Trichophyton tonsurans (strain CBS 112818)</name>
    <name type="common">Scalp ringworm fungus</name>
    <dbReference type="NCBI Taxonomy" id="647933"/>
    <lineage>
        <taxon>Eukaryota</taxon>
        <taxon>Fungi</taxon>
        <taxon>Dikarya</taxon>
        <taxon>Ascomycota</taxon>
        <taxon>Pezizomycotina</taxon>
        <taxon>Eurotiomycetes</taxon>
        <taxon>Eurotiomycetidae</taxon>
        <taxon>Onygenales</taxon>
        <taxon>Arthrodermataceae</taxon>
        <taxon>Trichophyton</taxon>
    </lineage>
</organism>
<dbReference type="Proteomes" id="UP000009172">
    <property type="component" value="Unassembled WGS sequence"/>
</dbReference>
<protein>
    <submittedName>
        <fullName evidence="2">Uncharacterized protein</fullName>
    </submittedName>
</protein>
<name>F2S0F8_TRIT1</name>
<feature type="region of interest" description="Disordered" evidence="1">
    <location>
        <begin position="1"/>
        <end position="46"/>
    </location>
</feature>
<feature type="compositionally biased region" description="Acidic residues" evidence="1">
    <location>
        <begin position="36"/>
        <end position="46"/>
    </location>
</feature>
<reference evidence="3" key="1">
    <citation type="journal article" date="2012" name="MBio">
        <title>Comparative genome analysis of Trichophyton rubrum and related dermatophytes reveals candidate genes involved in infection.</title>
        <authorList>
            <person name="Martinez D.A."/>
            <person name="Oliver B.G."/>
            <person name="Graeser Y."/>
            <person name="Goldberg J.M."/>
            <person name="Li W."/>
            <person name="Martinez-Rossi N.M."/>
            <person name="Monod M."/>
            <person name="Shelest E."/>
            <person name="Barton R.C."/>
            <person name="Birch E."/>
            <person name="Brakhage A.A."/>
            <person name="Chen Z."/>
            <person name="Gurr S.J."/>
            <person name="Heiman D."/>
            <person name="Heitman J."/>
            <person name="Kosti I."/>
            <person name="Rossi A."/>
            <person name="Saif S."/>
            <person name="Samalova M."/>
            <person name="Saunders C.W."/>
            <person name="Shea T."/>
            <person name="Summerbell R.C."/>
            <person name="Xu J."/>
            <person name="Young S."/>
            <person name="Zeng Q."/>
            <person name="Birren B.W."/>
            <person name="Cuomo C.A."/>
            <person name="White T.C."/>
        </authorList>
    </citation>
    <scope>NUCLEOTIDE SEQUENCE [LARGE SCALE GENOMIC DNA]</scope>
    <source>
        <strain evidence="3">CBS 112818</strain>
    </source>
</reference>
<keyword evidence="3" id="KW-1185">Reference proteome</keyword>
<gene>
    <name evidence="2" type="ORF">TESG_04478</name>
</gene>
<accession>F2S0F8</accession>
<dbReference type="HOGENOM" id="CLU_1797813_0_0_1"/>
<feature type="compositionally biased region" description="Acidic residues" evidence="1">
    <location>
        <begin position="1"/>
        <end position="11"/>
    </location>
</feature>
<dbReference type="EMBL" id="GG698499">
    <property type="protein sequence ID" value="EGD97057.1"/>
    <property type="molecule type" value="Genomic_DNA"/>
</dbReference>
<dbReference type="AlphaFoldDB" id="F2S0F8"/>
<sequence>MQWQEVTEEGDPREVVQVPSQNGHPCDTAGAVKEGEGDDILADDQAESSQCKQRQARCYALDIVYFWVESAGSDGSTEEVPLWQSKCVKGPQQEGCKSWAAHGDFDIMDGMPWHLSERGATKEWSEVDGETASQASRRREQARYRYIASK</sequence>
<evidence type="ECO:0000313" key="2">
    <source>
        <dbReference type="EMBL" id="EGD97057.1"/>
    </source>
</evidence>